<dbReference type="PANTHER" id="PTHR48078:SF6">
    <property type="entry name" value="L-THREONINE DEHYDRATASE CATABOLIC TDCB"/>
    <property type="match status" value="1"/>
</dbReference>
<keyword evidence="11 13" id="KW-0456">Lyase</keyword>
<organism evidence="13 14">
    <name type="scientific">Georgenia wutianyii</name>
    <dbReference type="NCBI Taxonomy" id="2585135"/>
    <lineage>
        <taxon>Bacteria</taxon>
        <taxon>Bacillati</taxon>
        <taxon>Actinomycetota</taxon>
        <taxon>Actinomycetes</taxon>
        <taxon>Micrococcales</taxon>
        <taxon>Bogoriellaceae</taxon>
        <taxon>Georgenia</taxon>
    </lineage>
</organism>
<feature type="domain" description="ACT" evidence="12">
    <location>
        <begin position="329"/>
        <end position="406"/>
    </location>
</feature>
<dbReference type="SUPFAM" id="SSF55021">
    <property type="entry name" value="ACT-like"/>
    <property type="match status" value="1"/>
</dbReference>
<dbReference type="InterPro" id="IPR000634">
    <property type="entry name" value="Ser/Thr_deHydtase_PyrdxlP-BS"/>
</dbReference>
<dbReference type="Proteomes" id="UP000313948">
    <property type="component" value="Chromosome"/>
</dbReference>
<dbReference type="InterPro" id="IPR045865">
    <property type="entry name" value="ACT-like_dom_sf"/>
</dbReference>
<evidence type="ECO:0000256" key="3">
    <source>
        <dbReference type="ARBA" id="ARBA00004958"/>
    </source>
</evidence>
<evidence type="ECO:0000313" key="14">
    <source>
        <dbReference type="Proteomes" id="UP000313948"/>
    </source>
</evidence>
<evidence type="ECO:0000256" key="8">
    <source>
        <dbReference type="ARBA" id="ARBA00022533"/>
    </source>
</evidence>
<dbReference type="CDD" id="cd04886">
    <property type="entry name" value="ACT_ThrD-II-like"/>
    <property type="match status" value="1"/>
</dbReference>
<keyword evidence="9" id="KW-0028">Amino-acid biosynthesis</keyword>
<evidence type="ECO:0000256" key="6">
    <source>
        <dbReference type="ARBA" id="ARBA00012096"/>
    </source>
</evidence>
<keyword evidence="14" id="KW-1185">Reference proteome</keyword>
<dbReference type="InterPro" id="IPR005789">
    <property type="entry name" value="Thr_deHydtase_catblc"/>
</dbReference>
<comment type="similarity">
    <text evidence="4">Belongs to the serine/threonine dehydratase family.</text>
</comment>
<dbReference type="InterPro" id="IPR036052">
    <property type="entry name" value="TrpB-like_PALP_sf"/>
</dbReference>
<reference evidence="13 14" key="1">
    <citation type="submission" date="2019-05" db="EMBL/GenBank/DDBJ databases">
        <title>Georgenia *** sp. nov., and Georgenia *** sp. nov., isolated from the intestinal contents of plateau pika (Ochotona curzoniae) in the Qinghai-Tibet plateau of China.</title>
        <authorList>
            <person name="Tian Z."/>
        </authorList>
    </citation>
    <scope>NUCLEOTIDE SEQUENCE [LARGE SCALE GENOMIC DNA]</scope>
    <source>
        <strain evidence="13 14">Z294</strain>
    </source>
</reference>
<accession>A0ABX5VKP9</accession>
<evidence type="ECO:0000259" key="12">
    <source>
        <dbReference type="PROSITE" id="PS51671"/>
    </source>
</evidence>
<proteinExistence type="inferred from homology"/>
<name>A0ABX5VKP9_9MICO</name>
<keyword evidence="10" id="KW-0663">Pyridoxal phosphate</keyword>
<evidence type="ECO:0000256" key="9">
    <source>
        <dbReference type="ARBA" id="ARBA00022624"/>
    </source>
</evidence>
<dbReference type="Gene3D" id="3.40.50.1100">
    <property type="match status" value="2"/>
</dbReference>
<evidence type="ECO:0000256" key="1">
    <source>
        <dbReference type="ARBA" id="ARBA00001933"/>
    </source>
</evidence>
<dbReference type="InterPro" id="IPR050147">
    <property type="entry name" value="Ser/Thr_Dehydratase"/>
</dbReference>
<dbReference type="CDD" id="cd01562">
    <property type="entry name" value="Thr-dehyd"/>
    <property type="match status" value="1"/>
</dbReference>
<keyword evidence="9" id="KW-0412">Isoleucine biosynthesis</keyword>
<dbReference type="NCBIfam" id="TIGR01127">
    <property type="entry name" value="ilvA_1Cterm"/>
    <property type="match status" value="1"/>
</dbReference>
<dbReference type="PROSITE" id="PS51671">
    <property type="entry name" value="ACT"/>
    <property type="match status" value="1"/>
</dbReference>
<dbReference type="RefSeq" id="WP_139947677.1">
    <property type="nucleotide sequence ID" value="NZ_CP040899.1"/>
</dbReference>
<dbReference type="Pfam" id="PF00291">
    <property type="entry name" value="PALP"/>
    <property type="match status" value="1"/>
</dbReference>
<comment type="cofactor">
    <cofactor evidence="1">
        <name>pyridoxal 5'-phosphate</name>
        <dbReference type="ChEBI" id="CHEBI:597326"/>
    </cofactor>
</comment>
<dbReference type="SUPFAM" id="SSF53686">
    <property type="entry name" value="Tryptophan synthase beta subunit-like PLP-dependent enzymes"/>
    <property type="match status" value="1"/>
</dbReference>
<dbReference type="InterPro" id="IPR044561">
    <property type="entry name" value="ACT_ThrD-II-like"/>
</dbReference>
<keyword evidence="8" id="KW-0021">Allosteric enzyme</keyword>
<sequence>MIPPLDLTDLQDAARLLQGVTTRTPVEESTSLSAVAGVPVHLKCENLQRTGSFKLRGAYVRLSRLSPGEKARGVVAASAGNHAQGVALAARELGVSALVYMPRNAALPKLAATRGYGAQVRQEGATLAETLVAAQREAAATGRVLIPPFDHADVVAGQATLGLEILEQVPDVRTILVPTGGGGLLAGVAAAVHATGADVRVVGVQAEGAAAFPASLAAGHPVALTRMRTIADGIAVPAPGELTLGIVRAHVDAVLTVSEEQIARAMLLLAERAKLVVEPSGAAGVATLLDGAGGLEGPVVVVLSGGNVDPLVLQRILRHGLVAAGRYLRMKVRVPDEPGSLAGLLAVLATTGANVVSVQHDRTGTGLGLAEVLIGVELETKGTDHCDEVVARLHAEGYGVVFRSVG</sequence>
<comment type="subunit">
    <text evidence="5">In the native structure, TdcB is in a dimeric form, whereas in the TdcB-AMP complex, it exists in a tetrameric form (dimer of dimers).</text>
</comment>
<gene>
    <name evidence="13" type="ORF">FE251_02390</name>
</gene>
<dbReference type="GO" id="GO:0004794">
    <property type="term" value="F:threonine deaminase activity"/>
    <property type="evidence" value="ECO:0007669"/>
    <property type="project" value="UniProtKB-EC"/>
</dbReference>
<dbReference type="EC" id="4.3.1.19" evidence="6"/>
<keyword evidence="9" id="KW-0100">Branched-chain amino acid biosynthesis</keyword>
<dbReference type="InterPro" id="IPR001926">
    <property type="entry name" value="TrpB-like_PALP"/>
</dbReference>
<comment type="pathway">
    <text evidence="2">Amino-acid biosynthesis; L-isoleucine biosynthesis; 2-oxobutanoate from L-threonine: step 1/1.</text>
</comment>
<dbReference type="PANTHER" id="PTHR48078">
    <property type="entry name" value="THREONINE DEHYDRATASE, MITOCHONDRIAL-RELATED"/>
    <property type="match status" value="1"/>
</dbReference>
<evidence type="ECO:0000256" key="11">
    <source>
        <dbReference type="ARBA" id="ARBA00023239"/>
    </source>
</evidence>
<evidence type="ECO:0000313" key="13">
    <source>
        <dbReference type="EMBL" id="QDB78351.1"/>
    </source>
</evidence>
<comment type="pathway">
    <text evidence="3">Amino-acid degradation; L-threonine degradation via propanoate pathway; propanoate from L-threonine: step 1/4.</text>
</comment>
<protein>
    <recommendedName>
        <fullName evidence="7">L-threonine dehydratase catabolic TdcB</fullName>
        <ecNumber evidence="6">4.3.1.19</ecNumber>
    </recommendedName>
</protein>
<dbReference type="InterPro" id="IPR002912">
    <property type="entry name" value="ACT_dom"/>
</dbReference>
<dbReference type="EMBL" id="CP040899">
    <property type="protein sequence ID" value="QDB78351.1"/>
    <property type="molecule type" value="Genomic_DNA"/>
</dbReference>
<evidence type="ECO:0000256" key="4">
    <source>
        <dbReference type="ARBA" id="ARBA00010869"/>
    </source>
</evidence>
<evidence type="ECO:0000256" key="7">
    <source>
        <dbReference type="ARBA" id="ARBA00022248"/>
    </source>
</evidence>
<evidence type="ECO:0000256" key="10">
    <source>
        <dbReference type="ARBA" id="ARBA00022898"/>
    </source>
</evidence>
<evidence type="ECO:0000256" key="5">
    <source>
        <dbReference type="ARBA" id="ARBA00011447"/>
    </source>
</evidence>
<evidence type="ECO:0000256" key="2">
    <source>
        <dbReference type="ARBA" id="ARBA00004810"/>
    </source>
</evidence>
<dbReference type="PROSITE" id="PS00165">
    <property type="entry name" value="DEHYDRATASE_SER_THR"/>
    <property type="match status" value="1"/>
</dbReference>